<dbReference type="InterPro" id="IPR008338">
    <property type="entry name" value="Capsule_biosynth_CapC"/>
</dbReference>
<feature type="transmembrane region" description="Helical" evidence="1">
    <location>
        <begin position="96"/>
        <end position="116"/>
    </location>
</feature>
<proteinExistence type="predicted"/>
<dbReference type="PRINTS" id="PR01759">
    <property type="entry name" value="CAPSULEPROTC"/>
</dbReference>
<dbReference type="GO" id="GO:0045227">
    <property type="term" value="P:capsule polysaccharide biosynthetic process"/>
    <property type="evidence" value="ECO:0007669"/>
    <property type="project" value="InterPro"/>
</dbReference>
<dbReference type="AlphaFoldDB" id="A0A937X6C6"/>
<protein>
    <submittedName>
        <fullName evidence="2">Poly-gamma-glutamate biosynthesis protein PgsC</fullName>
    </submittedName>
</protein>
<name>A0A937X6C6_UNCEI</name>
<gene>
    <name evidence="2" type="primary">pgsC</name>
    <name evidence="2" type="ORF">FJY75_00895</name>
</gene>
<keyword evidence="1" id="KW-0472">Membrane</keyword>
<accession>A0A937X6C6</accession>
<dbReference type="Pfam" id="PF14102">
    <property type="entry name" value="Caps_synth_CapC"/>
    <property type="match status" value="1"/>
</dbReference>
<reference evidence="2" key="1">
    <citation type="submission" date="2019-03" db="EMBL/GenBank/DDBJ databases">
        <title>Lake Tanganyika Metagenome-Assembled Genomes (MAGs).</title>
        <authorList>
            <person name="Tran P."/>
        </authorList>
    </citation>
    <scope>NUCLEOTIDE SEQUENCE</scope>
    <source>
        <strain evidence="2">M_DeepCast_400m_m2_100</strain>
    </source>
</reference>
<dbReference type="GO" id="GO:0016020">
    <property type="term" value="C:membrane"/>
    <property type="evidence" value="ECO:0007669"/>
    <property type="project" value="InterPro"/>
</dbReference>
<dbReference type="Proteomes" id="UP000748308">
    <property type="component" value="Unassembled WGS sequence"/>
</dbReference>
<evidence type="ECO:0000313" key="2">
    <source>
        <dbReference type="EMBL" id="MBM3316385.1"/>
    </source>
</evidence>
<keyword evidence="1" id="KW-1133">Transmembrane helix</keyword>
<dbReference type="NCBIfam" id="TIGR04011">
    <property type="entry name" value="poly_gGlu_PgsC"/>
    <property type="match status" value="1"/>
</dbReference>
<feature type="transmembrane region" description="Helical" evidence="1">
    <location>
        <begin position="72"/>
        <end position="90"/>
    </location>
</feature>
<feature type="transmembrane region" description="Helical" evidence="1">
    <location>
        <begin position="37"/>
        <end position="60"/>
    </location>
</feature>
<comment type="caution">
    <text evidence="2">The sequence shown here is derived from an EMBL/GenBank/DDBJ whole genome shotgun (WGS) entry which is preliminary data.</text>
</comment>
<organism evidence="2 3">
    <name type="scientific">Eiseniibacteriota bacterium</name>
    <dbReference type="NCBI Taxonomy" id="2212470"/>
    <lineage>
        <taxon>Bacteria</taxon>
        <taxon>Candidatus Eiseniibacteriota</taxon>
    </lineage>
</organism>
<sequence length="153" mass="15866">MLPEAIGLGLIVSLFFSEALGLTASGLVVPGYIALYLNQPLMVAGTLLAGIVTMLVVQLIGRFIVLFGRRTMVLCVIVGYLVGQAVPPLLGTGLGAGAVDIGVIGYIISGLIGYWMVRQGVAETTATVLCASFIVRLVLILVHGGGLIRTTLI</sequence>
<feature type="transmembrane region" description="Helical" evidence="1">
    <location>
        <begin position="128"/>
        <end position="148"/>
    </location>
</feature>
<evidence type="ECO:0000256" key="1">
    <source>
        <dbReference type="SAM" id="Phobius"/>
    </source>
</evidence>
<keyword evidence="1" id="KW-0812">Transmembrane</keyword>
<dbReference type="EMBL" id="VGIY01000009">
    <property type="protein sequence ID" value="MBM3316385.1"/>
    <property type="molecule type" value="Genomic_DNA"/>
</dbReference>
<evidence type="ECO:0000313" key="3">
    <source>
        <dbReference type="Proteomes" id="UP000748308"/>
    </source>
</evidence>